<dbReference type="Proteomes" id="UP001500393">
    <property type="component" value="Unassembled WGS sequence"/>
</dbReference>
<evidence type="ECO:0000313" key="3">
    <source>
        <dbReference type="Proteomes" id="UP001500393"/>
    </source>
</evidence>
<protein>
    <recommendedName>
        <fullName evidence="4">SH3 domain-containing protein</fullName>
    </recommendedName>
</protein>
<feature type="chain" id="PRO_5047395410" description="SH3 domain-containing protein" evidence="1">
    <location>
        <begin position="35"/>
        <end position="124"/>
    </location>
</feature>
<evidence type="ECO:0000256" key="1">
    <source>
        <dbReference type="SAM" id="SignalP"/>
    </source>
</evidence>
<dbReference type="RefSeq" id="WP_344222106.1">
    <property type="nucleotide sequence ID" value="NZ_BAAAOS010000064.1"/>
</dbReference>
<comment type="caution">
    <text evidence="2">The sequence shown here is derived from an EMBL/GenBank/DDBJ whole genome shotgun (WGS) entry which is preliminary data.</text>
</comment>
<name>A0ABN2ESC4_9ACTN</name>
<evidence type="ECO:0000313" key="2">
    <source>
        <dbReference type="EMBL" id="GAA1614934.1"/>
    </source>
</evidence>
<evidence type="ECO:0008006" key="4">
    <source>
        <dbReference type="Google" id="ProtNLM"/>
    </source>
</evidence>
<sequence length="124" mass="13182">MSTPSKYRRAAVAALTLPLLTGGLIVATTQAAHAACSHPAWQNYSPGAGRVTSTSPIRTGPSSDCGVVTNVGTAKDLFYHCWVENEAGNKWTHVRIANTNTMGWMYNGNLNDGGSVHPDNHCRA</sequence>
<gene>
    <name evidence="2" type="ORF">GCM10009789_81280</name>
</gene>
<keyword evidence="1" id="KW-0732">Signal</keyword>
<keyword evidence="3" id="KW-1185">Reference proteome</keyword>
<accession>A0ABN2ESC4</accession>
<organism evidence="2 3">
    <name type="scientific">Kribbella sancticallisti</name>
    <dbReference type="NCBI Taxonomy" id="460087"/>
    <lineage>
        <taxon>Bacteria</taxon>
        <taxon>Bacillati</taxon>
        <taxon>Actinomycetota</taxon>
        <taxon>Actinomycetes</taxon>
        <taxon>Propionibacteriales</taxon>
        <taxon>Kribbellaceae</taxon>
        <taxon>Kribbella</taxon>
    </lineage>
</organism>
<proteinExistence type="predicted"/>
<dbReference type="EMBL" id="BAAAOS010000064">
    <property type="protein sequence ID" value="GAA1614934.1"/>
    <property type="molecule type" value="Genomic_DNA"/>
</dbReference>
<feature type="signal peptide" evidence="1">
    <location>
        <begin position="1"/>
        <end position="34"/>
    </location>
</feature>
<reference evidence="2 3" key="1">
    <citation type="journal article" date="2019" name="Int. J. Syst. Evol. Microbiol.">
        <title>The Global Catalogue of Microorganisms (GCM) 10K type strain sequencing project: providing services to taxonomists for standard genome sequencing and annotation.</title>
        <authorList>
            <consortium name="The Broad Institute Genomics Platform"/>
            <consortium name="The Broad Institute Genome Sequencing Center for Infectious Disease"/>
            <person name="Wu L."/>
            <person name="Ma J."/>
        </authorList>
    </citation>
    <scope>NUCLEOTIDE SEQUENCE [LARGE SCALE GENOMIC DNA]</scope>
    <source>
        <strain evidence="2 3">JCM 14969</strain>
    </source>
</reference>